<dbReference type="InterPro" id="IPR013780">
    <property type="entry name" value="Glyco_hydro_b"/>
</dbReference>
<organism evidence="2 3">
    <name type="scientific">Cryobacterium lactosi</name>
    <dbReference type="NCBI Taxonomy" id="1259202"/>
    <lineage>
        <taxon>Bacteria</taxon>
        <taxon>Bacillati</taxon>
        <taxon>Actinomycetota</taxon>
        <taxon>Actinomycetes</taxon>
        <taxon>Micrococcales</taxon>
        <taxon>Microbacteriaceae</taxon>
        <taxon>Cryobacterium</taxon>
    </lineage>
</organism>
<dbReference type="GO" id="GO:0004565">
    <property type="term" value="F:beta-galactosidase activity"/>
    <property type="evidence" value="ECO:0007669"/>
    <property type="project" value="InterPro"/>
</dbReference>
<dbReference type="Proteomes" id="UP000298468">
    <property type="component" value="Unassembled WGS sequence"/>
</dbReference>
<feature type="domain" description="Beta-galactosidase C-terminal" evidence="1">
    <location>
        <begin position="19"/>
        <end position="62"/>
    </location>
</feature>
<keyword evidence="3" id="KW-1185">Reference proteome</keyword>
<evidence type="ECO:0000313" key="3">
    <source>
        <dbReference type="Proteomes" id="UP000298468"/>
    </source>
</evidence>
<reference evidence="2 3" key="1">
    <citation type="submission" date="2019-03" db="EMBL/GenBank/DDBJ databases">
        <title>Genomics of glacier-inhabiting Cryobacterium strains.</title>
        <authorList>
            <person name="Liu Q."/>
            <person name="Xin Y.-H."/>
        </authorList>
    </citation>
    <scope>NUCLEOTIDE SEQUENCE [LARGE SCALE GENOMIC DNA]</scope>
    <source>
        <strain evidence="2 3">Sr59</strain>
    </source>
</reference>
<comment type="caution">
    <text evidence="2">The sequence shown here is derived from an EMBL/GenBank/DDBJ whole genome shotgun (WGS) entry which is preliminary data.</text>
</comment>
<dbReference type="GO" id="GO:0006012">
    <property type="term" value="P:galactose metabolic process"/>
    <property type="evidence" value="ECO:0007669"/>
    <property type="project" value="InterPro"/>
</dbReference>
<dbReference type="OrthoDB" id="10000809at2"/>
<dbReference type="EMBL" id="SOHM01000036">
    <property type="protein sequence ID" value="TFD85419.1"/>
    <property type="molecule type" value="Genomic_DNA"/>
</dbReference>
<dbReference type="Pfam" id="PF08533">
    <property type="entry name" value="Glyco_hydro_42C"/>
    <property type="match status" value="1"/>
</dbReference>
<evidence type="ECO:0000313" key="2">
    <source>
        <dbReference type="EMBL" id="TFD85419.1"/>
    </source>
</evidence>
<dbReference type="AlphaFoldDB" id="A0A4R9BIH7"/>
<name>A0A4R9BIH7_9MICO</name>
<sequence>MLLDVLNTAGIEAARGLTGVETITRSTDTDDFLFLINHTDADQTWPATGTELLTGGTVTGTVLVPAGLTRVVHTIR</sequence>
<accession>A0A4R9BIH7</accession>
<dbReference type="InterPro" id="IPR013739">
    <property type="entry name" value="Beta_galactosidase_C"/>
</dbReference>
<protein>
    <recommendedName>
        <fullName evidence="1">Beta-galactosidase C-terminal domain-containing protein</fullName>
    </recommendedName>
</protein>
<gene>
    <name evidence="2" type="ORF">E3T61_17850</name>
</gene>
<evidence type="ECO:0000259" key="1">
    <source>
        <dbReference type="Pfam" id="PF08533"/>
    </source>
</evidence>
<dbReference type="Gene3D" id="2.60.40.1180">
    <property type="entry name" value="Golgi alpha-mannosidase II"/>
    <property type="match status" value="1"/>
</dbReference>
<proteinExistence type="predicted"/>